<organism evidence="3 4">
    <name type="scientific">Phytohabitans aurantiacus</name>
    <dbReference type="NCBI Taxonomy" id="3016789"/>
    <lineage>
        <taxon>Bacteria</taxon>
        <taxon>Bacillati</taxon>
        <taxon>Actinomycetota</taxon>
        <taxon>Actinomycetes</taxon>
        <taxon>Micromonosporales</taxon>
        <taxon>Micromonosporaceae</taxon>
    </lineage>
</organism>
<reference evidence="3" key="1">
    <citation type="submission" date="2022-12" db="EMBL/GenBank/DDBJ databases">
        <title>New Phytohabitans aurantiacus sp. RD004123 nov., an actinomycete isolated from soil.</title>
        <authorList>
            <person name="Triningsih D.W."/>
            <person name="Harunari E."/>
            <person name="Igarashi Y."/>
        </authorList>
    </citation>
    <scope>NUCLEOTIDE SEQUENCE</scope>
    <source>
        <strain evidence="3">RD004123</strain>
    </source>
</reference>
<proteinExistence type="predicted"/>
<accession>A0ABQ5QR92</accession>
<dbReference type="EMBL" id="BSDI01000009">
    <property type="protein sequence ID" value="GLH97108.1"/>
    <property type="molecule type" value="Genomic_DNA"/>
</dbReference>
<sequence>MRSARSNAKTVRWRTSSRSQNTNCVEVAALGRSNASPVAMRDSKDRGGPMLVFERQRWRDFVASTKDGEFDHESPSG</sequence>
<evidence type="ECO:0000259" key="2">
    <source>
        <dbReference type="Pfam" id="PF04149"/>
    </source>
</evidence>
<gene>
    <name evidence="3" type="ORF">Pa4123_23830</name>
</gene>
<feature type="domain" description="DUF397" evidence="2">
    <location>
        <begin position="12"/>
        <end position="66"/>
    </location>
</feature>
<dbReference type="RefSeq" id="WP_281894693.1">
    <property type="nucleotide sequence ID" value="NZ_BSDI01000009.1"/>
</dbReference>
<keyword evidence="4" id="KW-1185">Reference proteome</keyword>
<evidence type="ECO:0000256" key="1">
    <source>
        <dbReference type="SAM" id="MobiDB-lite"/>
    </source>
</evidence>
<evidence type="ECO:0000313" key="4">
    <source>
        <dbReference type="Proteomes" id="UP001144280"/>
    </source>
</evidence>
<dbReference type="Pfam" id="PF04149">
    <property type="entry name" value="DUF397"/>
    <property type="match status" value="1"/>
</dbReference>
<feature type="region of interest" description="Disordered" evidence="1">
    <location>
        <begin position="1"/>
        <end position="20"/>
    </location>
</feature>
<comment type="caution">
    <text evidence="3">The sequence shown here is derived from an EMBL/GenBank/DDBJ whole genome shotgun (WGS) entry which is preliminary data.</text>
</comment>
<dbReference type="InterPro" id="IPR007278">
    <property type="entry name" value="DUF397"/>
</dbReference>
<dbReference type="Proteomes" id="UP001144280">
    <property type="component" value="Unassembled WGS sequence"/>
</dbReference>
<evidence type="ECO:0000313" key="3">
    <source>
        <dbReference type="EMBL" id="GLH97108.1"/>
    </source>
</evidence>
<name>A0ABQ5QR92_9ACTN</name>
<protein>
    <recommendedName>
        <fullName evidence="2">DUF397 domain-containing protein</fullName>
    </recommendedName>
</protein>